<protein>
    <submittedName>
        <fullName evidence="2">Uncharacterized protein</fullName>
    </submittedName>
</protein>
<keyword evidence="1" id="KW-0472">Membrane</keyword>
<reference evidence="2 3" key="1">
    <citation type="submission" date="2008-10" db="EMBL/GenBank/DDBJ databases">
        <authorList>
            <person name="Fulton L."/>
            <person name="Clifton S."/>
            <person name="Fulton B."/>
            <person name="Xu J."/>
            <person name="Minx P."/>
            <person name="Pepin K.H."/>
            <person name="Johnson M."/>
            <person name="Bhonagiri V."/>
            <person name="Nash W.E."/>
            <person name="Mardis E.R."/>
            <person name="Wilson R.K."/>
        </authorList>
    </citation>
    <scope>NUCLEOTIDE SEQUENCE [LARGE SCALE GENOMIC DNA]</scope>
    <source>
        <strain evidence="2 3">DSM 3989</strain>
    </source>
</reference>
<keyword evidence="1" id="KW-0812">Transmembrane</keyword>
<feature type="transmembrane region" description="Helical" evidence="1">
    <location>
        <begin position="15"/>
        <end position="38"/>
    </location>
</feature>
<keyword evidence="1" id="KW-1133">Transmembrane helix</keyword>
<dbReference type="Proteomes" id="UP000004315">
    <property type="component" value="Unassembled WGS sequence"/>
</dbReference>
<evidence type="ECO:0000313" key="3">
    <source>
        <dbReference type="Proteomes" id="UP000004315"/>
    </source>
</evidence>
<evidence type="ECO:0000256" key="1">
    <source>
        <dbReference type="SAM" id="Phobius"/>
    </source>
</evidence>
<name>B7CC08_9FIRM</name>
<organism evidence="2 3">
    <name type="scientific">Holdemanella biformis DSM 3989</name>
    <dbReference type="NCBI Taxonomy" id="518637"/>
    <lineage>
        <taxon>Bacteria</taxon>
        <taxon>Bacillati</taxon>
        <taxon>Bacillota</taxon>
        <taxon>Erysipelotrichia</taxon>
        <taxon>Erysipelotrichales</taxon>
        <taxon>Erysipelotrichaceae</taxon>
        <taxon>Holdemanella</taxon>
    </lineage>
</organism>
<keyword evidence="3" id="KW-1185">Reference proteome</keyword>
<dbReference type="EMBL" id="ABYT01000092">
    <property type="protein sequence ID" value="EEC89777.1"/>
    <property type="molecule type" value="Genomic_DNA"/>
</dbReference>
<evidence type="ECO:0000313" key="2">
    <source>
        <dbReference type="EMBL" id="EEC89777.1"/>
    </source>
</evidence>
<dbReference type="HOGENOM" id="CLU_3008123_0_0_9"/>
<proteinExistence type="predicted"/>
<dbReference type="AlphaFoldDB" id="B7CC08"/>
<gene>
    <name evidence="2" type="ORF">EUBIFOR_01733</name>
</gene>
<dbReference type="STRING" id="518637.EUBIFOR_01733"/>
<sequence>MFNEQSFKNTLNKAYIWYMYMRSIYISAVKFFKVIYVWSNKQKKDVRFGSNEHIQM</sequence>
<accession>B7CC08</accession>
<reference evidence="2 3" key="2">
    <citation type="submission" date="2008-11" db="EMBL/GenBank/DDBJ databases">
        <title>Draft genome sequence of Eubacterium biforme (DSM 3989).</title>
        <authorList>
            <person name="Sudarsanam P."/>
            <person name="Ley R."/>
            <person name="Guruge J."/>
            <person name="Turnbaugh P.J."/>
            <person name="Mahowald M."/>
            <person name="Liep D."/>
            <person name="Gordon J."/>
        </authorList>
    </citation>
    <scope>NUCLEOTIDE SEQUENCE [LARGE SCALE GENOMIC DNA]</scope>
    <source>
        <strain evidence="2 3">DSM 3989</strain>
    </source>
</reference>
<comment type="caution">
    <text evidence="2">The sequence shown here is derived from an EMBL/GenBank/DDBJ whole genome shotgun (WGS) entry which is preliminary data.</text>
</comment>